<feature type="transmembrane region" description="Helical" evidence="1">
    <location>
        <begin position="120"/>
        <end position="144"/>
    </location>
</feature>
<sequence length="228" mass="24073">MKQENNKNENGRQQFDARIHRLGITSTLVVWCFFLLVPAAICVIFGLKIDLAATAKAAAPIMLIFAITGLCEKLSMAPIIGPGAVYLASSTGNIQNMKLPAALNAMKIMECEEGSEKGRVVAILAVAASSFVTTAIVFCGMLFLAPIMAPLLTNPVIAPAFDNLFPALVGPMVIPVVLKNLKVASLPVGLAIVIALVLGSTYSSVQSIVMVVVILISLGVYKAAYKKK</sequence>
<keyword evidence="1" id="KW-0472">Membrane</keyword>
<reference evidence="2 3" key="1">
    <citation type="submission" date="2020-08" db="EMBL/GenBank/DDBJ databases">
        <title>Genome public.</title>
        <authorList>
            <person name="Liu C."/>
            <person name="Sun Q."/>
        </authorList>
    </citation>
    <scope>NUCLEOTIDE SEQUENCE [LARGE SCALE GENOMIC DNA]</scope>
    <source>
        <strain evidence="2 3">BX10</strain>
    </source>
</reference>
<keyword evidence="3" id="KW-1185">Reference proteome</keyword>
<gene>
    <name evidence="2" type="ORF">H8708_11825</name>
</gene>
<dbReference type="Proteomes" id="UP000647491">
    <property type="component" value="Unassembled WGS sequence"/>
</dbReference>
<feature type="transmembrane region" description="Helical" evidence="1">
    <location>
        <begin position="53"/>
        <end position="71"/>
    </location>
</feature>
<comment type="caution">
    <text evidence="2">The sequence shown here is derived from an EMBL/GenBank/DDBJ whole genome shotgun (WGS) entry which is preliminary data.</text>
</comment>
<feature type="transmembrane region" description="Helical" evidence="1">
    <location>
        <begin position="21"/>
        <end position="47"/>
    </location>
</feature>
<keyword evidence="1" id="KW-0812">Transmembrane</keyword>
<proteinExistence type="predicted"/>
<evidence type="ECO:0000256" key="1">
    <source>
        <dbReference type="SAM" id="Phobius"/>
    </source>
</evidence>
<accession>A0ABR7NUV9</accession>
<name>A0ABR7NUV9_9FIRM</name>
<protein>
    <submittedName>
        <fullName evidence="2">Uncharacterized protein</fullName>
    </submittedName>
</protein>
<evidence type="ECO:0000313" key="3">
    <source>
        <dbReference type="Proteomes" id="UP000647491"/>
    </source>
</evidence>
<organism evidence="2 3">
    <name type="scientific">Enterocloster hominis</name>
    <name type="common">ex Liu et al. 2021</name>
    <dbReference type="NCBI Taxonomy" id="2763663"/>
    <lineage>
        <taxon>Bacteria</taxon>
        <taxon>Bacillati</taxon>
        <taxon>Bacillota</taxon>
        <taxon>Clostridia</taxon>
        <taxon>Lachnospirales</taxon>
        <taxon>Lachnospiraceae</taxon>
        <taxon>Enterocloster</taxon>
    </lineage>
</organism>
<feature type="transmembrane region" description="Helical" evidence="1">
    <location>
        <begin position="183"/>
        <end position="202"/>
    </location>
</feature>
<evidence type="ECO:0000313" key="2">
    <source>
        <dbReference type="EMBL" id="MBC8599905.1"/>
    </source>
</evidence>
<dbReference type="EMBL" id="JACRTJ010000025">
    <property type="protein sequence ID" value="MBC8599905.1"/>
    <property type="molecule type" value="Genomic_DNA"/>
</dbReference>
<dbReference type="RefSeq" id="WP_262427961.1">
    <property type="nucleotide sequence ID" value="NZ_JACRTJ010000025.1"/>
</dbReference>
<feature type="transmembrane region" description="Helical" evidence="1">
    <location>
        <begin position="156"/>
        <end position="178"/>
    </location>
</feature>
<feature type="transmembrane region" description="Helical" evidence="1">
    <location>
        <begin position="208"/>
        <end position="225"/>
    </location>
</feature>
<keyword evidence="1" id="KW-1133">Transmembrane helix</keyword>